<name>A0A365YGE9_9MICC</name>
<reference evidence="5 6" key="1">
    <citation type="submission" date="2018-01" db="EMBL/GenBank/DDBJ databases">
        <title>Glutamicibacter soli strain NHPC-3 Whole genome sequence and assembly.</title>
        <authorList>
            <person name="Choudhury P."/>
            <person name="Gupta D."/>
            <person name="Sengupta K."/>
            <person name="Jawed A."/>
            <person name="Sultana N."/>
            <person name="Saha P."/>
        </authorList>
    </citation>
    <scope>NUCLEOTIDE SEQUENCE [LARGE SCALE GENOMIC DNA]</scope>
    <source>
        <strain evidence="5 6">NHPC-3</strain>
    </source>
</reference>
<dbReference type="GO" id="GO:0009103">
    <property type="term" value="P:lipopolysaccharide biosynthetic process"/>
    <property type="evidence" value="ECO:0007669"/>
    <property type="project" value="TreeGrafter"/>
</dbReference>
<feature type="transmembrane region" description="Helical" evidence="2">
    <location>
        <begin position="305"/>
        <end position="325"/>
    </location>
</feature>
<dbReference type="Proteomes" id="UP000252167">
    <property type="component" value="Unassembled WGS sequence"/>
</dbReference>
<evidence type="ECO:0000313" key="5">
    <source>
        <dbReference type="EMBL" id="RBM01084.1"/>
    </source>
</evidence>
<keyword evidence="2" id="KW-1133">Transmembrane helix</keyword>
<evidence type="ECO:0000313" key="6">
    <source>
        <dbReference type="Proteomes" id="UP000252167"/>
    </source>
</evidence>
<evidence type="ECO:0000256" key="1">
    <source>
        <dbReference type="SAM" id="MobiDB-lite"/>
    </source>
</evidence>
<dbReference type="PANTHER" id="PTHR23028">
    <property type="entry name" value="ACETYLTRANSFERASE"/>
    <property type="match status" value="1"/>
</dbReference>
<dbReference type="Pfam" id="PF01757">
    <property type="entry name" value="Acyl_transf_3"/>
    <property type="match status" value="1"/>
</dbReference>
<keyword evidence="2" id="KW-0472">Membrane</keyword>
<keyword evidence="2" id="KW-0812">Transmembrane</keyword>
<feature type="domain" description="SGNH" evidence="4">
    <location>
        <begin position="452"/>
        <end position="675"/>
    </location>
</feature>
<dbReference type="AlphaFoldDB" id="A0A365YGE9"/>
<feature type="transmembrane region" description="Helical" evidence="2">
    <location>
        <begin position="203"/>
        <end position="225"/>
    </location>
</feature>
<dbReference type="InterPro" id="IPR043968">
    <property type="entry name" value="SGNH"/>
</dbReference>
<dbReference type="InterPro" id="IPR002656">
    <property type="entry name" value="Acyl_transf_3_dom"/>
</dbReference>
<feature type="domain" description="Acyltransferase 3" evidence="3">
    <location>
        <begin position="14"/>
        <end position="350"/>
    </location>
</feature>
<dbReference type="EMBL" id="POAF01000004">
    <property type="protein sequence ID" value="RBM01084.1"/>
    <property type="molecule type" value="Genomic_DNA"/>
</dbReference>
<sequence>MSSFAAPIRNFRPEIQALRALAVLLVVVYHLEPRILPGGYIGVDIFLVISGFLITSHLLREADRTGRIDLLSFYAGRVRRILPAALLVIVVVVAGTLLLLPSTLWESLGIQAVASALSVQNWVLAASSVDYLAAEEAPSALQHFWSLGVEEQFYLFWPLLVVAAFAGPLRRWRTSALWIGFSATALASLAYSAYLGFSGDPSGYFVTTTRVWELAAGGLLALVAAQRAQTGRRILEGIPAVLRNVLVLFALAALAGAAFTYSGDIVFPGVAALVPVLSTVLIIAAERTEGLLSLHPVVDSGPIQWVGAVSYSLYLWHWPLIVFAAQLTGGDPGPLESVGLLALSLLLAQLSFRYVENPVRRWPTLSRGAGRTVLAGAAAVGLVATLGFVPQQAQSALAEKQNKQAAELTSNPPPGFGAASLAQGMPAYLGENRQIVPTLSEASGDFPQLGDCVQKPQSTQAKECEFGNPSAKTTIALVGDSHATHWYQAVQALADANDWKLVTYLKDSCPFSKAQRTAEADGSISCSEANRETARRLAERGDIDVVLTANWAEPSYTSDAARGFAEAWSELEDAGIDVISLVDTPRPALKGYARDCLAENPENPQRCVTPRDKALPPGDVTGEAGKLEPRVQVLDLTDQFCTEETCPSLVGNVLVYRDKHHVSDTYMRTLAPDFINRIQPLIDRDLEG</sequence>
<dbReference type="GO" id="GO:0016020">
    <property type="term" value="C:membrane"/>
    <property type="evidence" value="ECO:0007669"/>
    <property type="project" value="TreeGrafter"/>
</dbReference>
<keyword evidence="6" id="KW-1185">Reference proteome</keyword>
<evidence type="ECO:0000256" key="2">
    <source>
        <dbReference type="SAM" id="Phobius"/>
    </source>
</evidence>
<evidence type="ECO:0000259" key="3">
    <source>
        <dbReference type="Pfam" id="PF01757"/>
    </source>
</evidence>
<evidence type="ECO:0000259" key="4">
    <source>
        <dbReference type="Pfam" id="PF19040"/>
    </source>
</evidence>
<feature type="transmembrane region" description="Helical" evidence="2">
    <location>
        <begin position="368"/>
        <end position="389"/>
    </location>
</feature>
<comment type="caution">
    <text evidence="5">The sequence shown here is derived from an EMBL/GenBank/DDBJ whole genome shotgun (WGS) entry which is preliminary data.</text>
</comment>
<feature type="transmembrane region" description="Helical" evidence="2">
    <location>
        <begin position="337"/>
        <end position="356"/>
    </location>
</feature>
<keyword evidence="5" id="KW-0012">Acyltransferase</keyword>
<feature type="transmembrane region" description="Helical" evidence="2">
    <location>
        <begin position="37"/>
        <end position="59"/>
    </location>
</feature>
<feature type="transmembrane region" description="Helical" evidence="2">
    <location>
        <begin position="153"/>
        <end position="169"/>
    </location>
</feature>
<keyword evidence="5" id="KW-0808">Transferase</keyword>
<dbReference type="GO" id="GO:0016747">
    <property type="term" value="F:acyltransferase activity, transferring groups other than amino-acyl groups"/>
    <property type="evidence" value="ECO:0007669"/>
    <property type="project" value="InterPro"/>
</dbReference>
<feature type="transmembrane region" description="Helical" evidence="2">
    <location>
        <begin position="265"/>
        <end position="284"/>
    </location>
</feature>
<feature type="transmembrane region" description="Helical" evidence="2">
    <location>
        <begin position="80"/>
        <end position="100"/>
    </location>
</feature>
<dbReference type="InterPro" id="IPR050879">
    <property type="entry name" value="Acyltransferase_3"/>
</dbReference>
<feature type="transmembrane region" description="Helical" evidence="2">
    <location>
        <begin position="237"/>
        <end position="259"/>
    </location>
</feature>
<proteinExistence type="predicted"/>
<feature type="transmembrane region" description="Helical" evidence="2">
    <location>
        <begin position="176"/>
        <end position="197"/>
    </location>
</feature>
<accession>A0A365YGE9</accession>
<gene>
    <name evidence="5" type="ORF">C1H84_09845</name>
</gene>
<dbReference type="PANTHER" id="PTHR23028:SF53">
    <property type="entry name" value="ACYL_TRANSF_3 DOMAIN-CONTAINING PROTEIN"/>
    <property type="match status" value="1"/>
</dbReference>
<dbReference type="RefSeq" id="WP_052772554.1">
    <property type="nucleotide sequence ID" value="NZ_CM125969.1"/>
</dbReference>
<organism evidence="5 6">
    <name type="scientific">Glutamicibacter soli</name>
    <dbReference type="NCBI Taxonomy" id="453836"/>
    <lineage>
        <taxon>Bacteria</taxon>
        <taxon>Bacillati</taxon>
        <taxon>Actinomycetota</taxon>
        <taxon>Actinomycetes</taxon>
        <taxon>Micrococcales</taxon>
        <taxon>Micrococcaceae</taxon>
        <taxon>Glutamicibacter</taxon>
    </lineage>
</organism>
<protein>
    <submittedName>
        <fullName evidence="5">Acyltransferase</fullName>
    </submittedName>
</protein>
<dbReference type="Pfam" id="PF19040">
    <property type="entry name" value="SGNH"/>
    <property type="match status" value="1"/>
</dbReference>
<feature type="region of interest" description="Disordered" evidence="1">
    <location>
        <begin position="603"/>
        <end position="624"/>
    </location>
</feature>